<evidence type="ECO:0008006" key="3">
    <source>
        <dbReference type="Google" id="ProtNLM"/>
    </source>
</evidence>
<dbReference type="RefSeq" id="WP_023985338.1">
    <property type="nucleotide sequence ID" value="NC_023036.2"/>
</dbReference>
<proteinExistence type="predicted"/>
<name>V5X8F1_MYCNE</name>
<dbReference type="eggNOG" id="ENOG5031INY">
    <property type="taxonomic scope" value="Bacteria"/>
</dbReference>
<dbReference type="Proteomes" id="UP000018763">
    <property type="component" value="Chromosome"/>
</dbReference>
<dbReference type="KEGG" id="mne:D174_06740"/>
<dbReference type="AlphaFoldDB" id="V5X8F1"/>
<evidence type="ECO:0000313" key="1">
    <source>
        <dbReference type="EMBL" id="AHC24297.1"/>
    </source>
</evidence>
<accession>V5X8F1</accession>
<reference evidence="1 2" key="1">
    <citation type="journal article" date="2014" name="Genome Announc.">
        <title>Complete Genome Sequence of Sterol-Transforming Mycobacterium neoaurum Strain VKM Ac-1815D.</title>
        <authorList>
            <person name="Shtratnikova V.Y."/>
            <person name="Bragin E.Y."/>
            <person name="Dovbnya D.V."/>
            <person name="Pekov Y.A."/>
            <person name="Schelkunov M.I."/>
            <person name="Strizhov N."/>
            <person name="Ivashina T.V."/>
            <person name="Ashapkin V.V."/>
            <person name="Donova M.V."/>
        </authorList>
    </citation>
    <scope>NUCLEOTIDE SEQUENCE [LARGE SCALE GENOMIC DNA]</scope>
    <source>
        <strain evidence="1 2">VKM Ac-1815D</strain>
    </source>
</reference>
<keyword evidence="2" id="KW-1185">Reference proteome</keyword>
<protein>
    <recommendedName>
        <fullName evidence="3">Lipoprotein LpqN</fullName>
    </recommendedName>
</protein>
<evidence type="ECO:0000313" key="2">
    <source>
        <dbReference type="Proteomes" id="UP000018763"/>
    </source>
</evidence>
<dbReference type="EMBL" id="CP006936">
    <property type="protein sequence ID" value="AHC24297.1"/>
    <property type="molecule type" value="Genomic_DNA"/>
</dbReference>
<organism evidence="1 2">
    <name type="scientific">Mycolicibacterium neoaurum VKM Ac-1815D</name>
    <dbReference type="NCBI Taxonomy" id="700508"/>
    <lineage>
        <taxon>Bacteria</taxon>
        <taxon>Bacillati</taxon>
        <taxon>Actinomycetota</taxon>
        <taxon>Actinomycetes</taxon>
        <taxon>Mycobacteriales</taxon>
        <taxon>Mycobacteriaceae</taxon>
        <taxon>Mycolicibacterium</taxon>
    </lineage>
</organism>
<gene>
    <name evidence="1" type="ORF">D174_06740</name>
</gene>
<sequence>MGVNSQVADPGAPVLTLAVPDGWSMQGGAGDIGARVSGPEGMSATVTIVATTSTPQAAFADYADRLTSGSSVSSLNVLPAELCDYSGQKMTGVLSDGARQAIEFADRVVHIPTGSGNYLVSVHTEAPNGVAAFDAASAELTGEIEVRIP</sequence>
<dbReference type="GeneID" id="43449193"/>